<gene>
    <name evidence="4" type="ORF">COA08_06300</name>
</gene>
<dbReference type="SUPFAM" id="SSF55031">
    <property type="entry name" value="Bacterial exopeptidase dimerisation domain"/>
    <property type="match status" value="1"/>
</dbReference>
<proteinExistence type="predicted"/>
<dbReference type="Proteomes" id="UP000221438">
    <property type="component" value="Unassembled WGS sequence"/>
</dbReference>
<protein>
    <submittedName>
        <fullName evidence="4">Peptidase M20</fullName>
    </submittedName>
</protein>
<dbReference type="NCBIfam" id="TIGR01891">
    <property type="entry name" value="amidohydrolases"/>
    <property type="match status" value="1"/>
</dbReference>
<dbReference type="GO" id="GO:0050118">
    <property type="term" value="F:N-acetyldiaminopimelate deacetylase activity"/>
    <property type="evidence" value="ECO:0007669"/>
    <property type="project" value="UniProtKB-ARBA"/>
</dbReference>
<feature type="binding site" evidence="2">
    <location>
        <position position="139"/>
    </location>
    <ligand>
        <name>Mn(2+)</name>
        <dbReference type="ChEBI" id="CHEBI:29035"/>
        <label>2</label>
    </ligand>
</feature>
<feature type="binding site" evidence="2">
    <location>
        <position position="363"/>
    </location>
    <ligand>
        <name>Mn(2+)</name>
        <dbReference type="ChEBI" id="CHEBI:29035"/>
        <label>2</label>
    </ligand>
</feature>
<evidence type="ECO:0000256" key="2">
    <source>
        <dbReference type="PIRSR" id="PIRSR005962-1"/>
    </source>
</evidence>
<comment type="cofactor">
    <cofactor evidence="2">
        <name>Mn(2+)</name>
        <dbReference type="ChEBI" id="CHEBI:29035"/>
    </cofactor>
    <text evidence="2">The Mn(2+) ion enhances activity.</text>
</comment>
<dbReference type="InterPro" id="IPR002933">
    <property type="entry name" value="Peptidase_M20"/>
</dbReference>
<feature type="binding site" evidence="2">
    <location>
        <position position="164"/>
    </location>
    <ligand>
        <name>Mn(2+)</name>
        <dbReference type="ChEBI" id="CHEBI:29035"/>
        <label>2</label>
    </ligand>
</feature>
<dbReference type="AlphaFoldDB" id="A0A2B1DP71"/>
<evidence type="ECO:0000259" key="3">
    <source>
        <dbReference type="Pfam" id="PF07687"/>
    </source>
</evidence>
<evidence type="ECO:0000313" key="4">
    <source>
        <dbReference type="EMBL" id="PGQ09786.1"/>
    </source>
</evidence>
<dbReference type="EMBL" id="NUJQ01000006">
    <property type="protein sequence ID" value="PGQ09786.1"/>
    <property type="molecule type" value="Genomic_DNA"/>
</dbReference>
<feature type="binding site" evidence="2">
    <location>
        <position position="105"/>
    </location>
    <ligand>
        <name>Mn(2+)</name>
        <dbReference type="ChEBI" id="CHEBI:29035"/>
        <label>2</label>
    </ligand>
</feature>
<dbReference type="PANTHER" id="PTHR11014">
    <property type="entry name" value="PEPTIDASE M20 FAMILY MEMBER"/>
    <property type="match status" value="1"/>
</dbReference>
<name>A0A2B1DP71_BACCE</name>
<dbReference type="PANTHER" id="PTHR11014:SF63">
    <property type="entry name" value="METALLOPEPTIDASE, PUTATIVE (AFU_ORTHOLOGUE AFUA_6G09600)-RELATED"/>
    <property type="match status" value="1"/>
</dbReference>
<dbReference type="RefSeq" id="WP_097831033.1">
    <property type="nucleotide sequence ID" value="NZ_NTUE01000001.1"/>
</dbReference>
<evidence type="ECO:0000313" key="5">
    <source>
        <dbReference type="Proteomes" id="UP000221438"/>
    </source>
</evidence>
<dbReference type="Pfam" id="PF07687">
    <property type="entry name" value="M20_dimer"/>
    <property type="match status" value="1"/>
</dbReference>
<feature type="domain" description="Peptidase M20 dimerisation" evidence="3">
    <location>
        <begin position="187"/>
        <end position="279"/>
    </location>
</feature>
<dbReference type="GO" id="GO:0019877">
    <property type="term" value="P:diaminopimelate biosynthetic process"/>
    <property type="evidence" value="ECO:0007669"/>
    <property type="project" value="UniProtKB-ARBA"/>
</dbReference>
<dbReference type="InterPro" id="IPR011650">
    <property type="entry name" value="Peptidase_M20_dimer"/>
</dbReference>
<evidence type="ECO:0000256" key="1">
    <source>
        <dbReference type="ARBA" id="ARBA00022801"/>
    </source>
</evidence>
<keyword evidence="2" id="KW-0479">Metal-binding</keyword>
<dbReference type="Gene3D" id="3.40.630.10">
    <property type="entry name" value="Zn peptidases"/>
    <property type="match status" value="1"/>
</dbReference>
<accession>A0A2B1DP71</accession>
<feature type="binding site" evidence="2">
    <location>
        <position position="103"/>
    </location>
    <ligand>
        <name>Mn(2+)</name>
        <dbReference type="ChEBI" id="CHEBI:29035"/>
        <label>2</label>
    </ligand>
</feature>
<dbReference type="Gene3D" id="3.30.70.360">
    <property type="match status" value="1"/>
</dbReference>
<dbReference type="InterPro" id="IPR036264">
    <property type="entry name" value="Bact_exopeptidase_dim_dom"/>
</dbReference>
<dbReference type="InterPro" id="IPR017439">
    <property type="entry name" value="Amidohydrolase"/>
</dbReference>
<keyword evidence="2" id="KW-0464">Manganese</keyword>
<organism evidence="4 5">
    <name type="scientific">Bacillus cereus</name>
    <dbReference type="NCBI Taxonomy" id="1396"/>
    <lineage>
        <taxon>Bacteria</taxon>
        <taxon>Bacillati</taxon>
        <taxon>Bacillota</taxon>
        <taxon>Bacilli</taxon>
        <taxon>Bacillales</taxon>
        <taxon>Bacillaceae</taxon>
        <taxon>Bacillus</taxon>
        <taxon>Bacillus cereus group</taxon>
    </lineage>
</organism>
<dbReference type="PIRSF" id="PIRSF005962">
    <property type="entry name" value="Pept_M20D_amidohydro"/>
    <property type="match status" value="1"/>
</dbReference>
<keyword evidence="1" id="KW-0378">Hydrolase</keyword>
<dbReference type="FunFam" id="3.30.70.360:FF:000001">
    <property type="entry name" value="N-acetyldiaminopimelate deacetylase"/>
    <property type="match status" value="1"/>
</dbReference>
<comment type="caution">
    <text evidence="4">The sequence shown here is derived from an EMBL/GenBank/DDBJ whole genome shotgun (WGS) entry which is preliminary data.</text>
</comment>
<reference evidence="4 5" key="1">
    <citation type="submission" date="2017-09" db="EMBL/GenBank/DDBJ databases">
        <title>Large-scale bioinformatics analysis of Bacillus genomes uncovers conserved roles of natural products in bacterial physiology.</title>
        <authorList>
            <consortium name="Agbiome Team Llc"/>
            <person name="Bleich R.M."/>
            <person name="Grubbs K.J."/>
            <person name="Santa Maria K.C."/>
            <person name="Allen S.E."/>
            <person name="Farag S."/>
            <person name="Shank E.A."/>
            <person name="Bowers A."/>
        </authorList>
    </citation>
    <scope>NUCLEOTIDE SEQUENCE [LARGE SCALE GENOMIC DNA]</scope>
    <source>
        <strain evidence="4 5">AFS046104</strain>
    </source>
</reference>
<dbReference type="SUPFAM" id="SSF53187">
    <property type="entry name" value="Zn-dependent exopeptidases"/>
    <property type="match status" value="1"/>
</dbReference>
<dbReference type="Pfam" id="PF01546">
    <property type="entry name" value="Peptidase_M20"/>
    <property type="match status" value="1"/>
</dbReference>
<dbReference type="GO" id="GO:0046872">
    <property type="term" value="F:metal ion binding"/>
    <property type="evidence" value="ECO:0007669"/>
    <property type="project" value="UniProtKB-KW"/>
</dbReference>
<sequence length="411" mass="45496">MIETWHKELESLYNQMVLWRRDFHQYPELSFQEIETPKKIARILKSFHIDVKTDVGGRGVIGVIEGGRPGKTIALRADFDALPIQDEKKVSYKSKVPGVMHACGHDGHTATLLGVAKVLSDNRDQLSGKIVLIHQHAEEKEPGGAIAMIEDGCLEEVDVVFGTHLSSQMPVGIVGAKAGAMMAAADTFEVKIQGRGGHGGMPHHTVDAIIIATQVINQLQLLVSRKVDPLQSAVLTVGTFHAGQADNIIADTAIFTGTIRTMDPEVREFMEKEFKRVVEGICQSLHAEVNIQYKRGYPILINHLDETSHFMEIAKRDLGRERIIEIPPIMGGEDFAYYLEHVPGAFFFTGAGNEEIGATYPHHHPQFDFDERAMLVGGKLFLSLVSSYLRNKNKNGSVLNPKGEDKESVQF</sequence>